<keyword evidence="2" id="KW-0812">Transmembrane</keyword>
<dbReference type="Proteomes" id="UP000516422">
    <property type="component" value="Chromosome"/>
</dbReference>
<feature type="transmembrane region" description="Helical" evidence="2">
    <location>
        <begin position="329"/>
        <end position="351"/>
    </location>
</feature>
<evidence type="ECO:0000256" key="2">
    <source>
        <dbReference type="SAM" id="Phobius"/>
    </source>
</evidence>
<evidence type="ECO:0008006" key="5">
    <source>
        <dbReference type="Google" id="ProtNLM"/>
    </source>
</evidence>
<feature type="region of interest" description="Disordered" evidence="1">
    <location>
        <begin position="1"/>
        <end position="74"/>
    </location>
</feature>
<feature type="compositionally biased region" description="Basic and acidic residues" evidence="1">
    <location>
        <begin position="9"/>
        <end position="74"/>
    </location>
</feature>
<gene>
    <name evidence="3" type="ORF">HEP81_03760</name>
</gene>
<dbReference type="KEGG" id="sgf:HEP81_03760"/>
<feature type="transmembrane region" description="Helical" evidence="2">
    <location>
        <begin position="468"/>
        <end position="486"/>
    </location>
</feature>
<sequence>MTNGATPDHPGDPGRSDRPGDPDRPDGAERPGEPGRPRDPDRPEPADHPERHDRPDRPERQNGLDHSDRPGHSELDDLRSRLAALEAERHARHGGAARPRRRPLSALAAVLLVIGCLLAPLAVVATWAADLVGDTDRYVATVAPLAGNPAVQDAVANRATDALMDRIQLPTLLSDVAPKDRPLLEKALGGLGGGLENAVRGFVHDQARKAVASSAFATVWTDANRRIHASLDKALTGTGGGAVQLKDDTVTLDLAPLIEDVKKRMVDAGMTFASHIPAIHAQFTLLESQQIGKVKTYVRLLRIAGNWLPVLAVLLIAAGVLLSLRRRRALVAGCLGAAVATAVLGIGLRVFRVFYLDRLPADVSPGAAGAVYDTLTRFLETAVRMVIVLGVVIALGAWLSGPGRRAGLVRGLWTDGIGAARGTADHAGLRTGPVGPFVRRHRAWFTWILVAVAVLVCLLWPYPTGWVVLGIALCLLFVLAVVEFLAAQPPPRPLREGHAPRS</sequence>
<feature type="transmembrane region" description="Helical" evidence="2">
    <location>
        <begin position="303"/>
        <end position="322"/>
    </location>
</feature>
<evidence type="ECO:0000256" key="1">
    <source>
        <dbReference type="SAM" id="MobiDB-lite"/>
    </source>
</evidence>
<evidence type="ECO:0000313" key="3">
    <source>
        <dbReference type="EMBL" id="QNT94058.1"/>
    </source>
</evidence>
<dbReference type="AlphaFoldDB" id="A0A7H1Q178"/>
<keyword evidence="2" id="KW-0472">Membrane</keyword>
<dbReference type="RefSeq" id="WP_243279481.1">
    <property type="nucleotide sequence ID" value="NZ_CP051006.1"/>
</dbReference>
<keyword evidence="2" id="KW-1133">Transmembrane helix</keyword>
<feature type="transmembrane region" description="Helical" evidence="2">
    <location>
        <begin position="444"/>
        <end position="462"/>
    </location>
</feature>
<feature type="transmembrane region" description="Helical" evidence="2">
    <location>
        <begin position="382"/>
        <end position="400"/>
    </location>
</feature>
<organism evidence="3 4">
    <name type="scientific">Streptomyces griseofuscus</name>
    <dbReference type="NCBI Taxonomy" id="146922"/>
    <lineage>
        <taxon>Bacteria</taxon>
        <taxon>Bacillati</taxon>
        <taxon>Actinomycetota</taxon>
        <taxon>Actinomycetes</taxon>
        <taxon>Kitasatosporales</taxon>
        <taxon>Streptomycetaceae</taxon>
        <taxon>Streptomyces</taxon>
    </lineage>
</organism>
<accession>A0A7H1Q178</accession>
<protein>
    <recommendedName>
        <fullName evidence="5">Integral membrane protein</fullName>
    </recommendedName>
</protein>
<evidence type="ECO:0000313" key="4">
    <source>
        <dbReference type="Proteomes" id="UP000516422"/>
    </source>
</evidence>
<dbReference type="GeneID" id="91463329"/>
<reference evidence="3 4" key="1">
    <citation type="submission" date="2020-04" db="EMBL/GenBank/DDBJ databases">
        <title>Characterization and engineering of Streptomyces griseofuscus DSM40191 as a potential heterologous host for expression of BGCs.</title>
        <authorList>
            <person name="Gren T."/>
            <person name="Whitford C.M."/>
            <person name="Mohite O.S."/>
            <person name="Joergensen T.S."/>
            <person name="Nielsen J.B."/>
            <person name="Lee S.Y."/>
            <person name="Weber T."/>
        </authorList>
    </citation>
    <scope>NUCLEOTIDE SEQUENCE [LARGE SCALE GENOMIC DNA]</scope>
    <source>
        <strain evidence="3 4">DSM 40191</strain>
    </source>
</reference>
<feature type="transmembrane region" description="Helical" evidence="2">
    <location>
        <begin position="106"/>
        <end position="129"/>
    </location>
</feature>
<dbReference type="EMBL" id="CP051006">
    <property type="protein sequence ID" value="QNT94058.1"/>
    <property type="molecule type" value="Genomic_DNA"/>
</dbReference>
<proteinExistence type="predicted"/>
<name>A0A7H1Q178_9ACTN</name>